<dbReference type="GeneID" id="39873293"/>
<reference evidence="2 3" key="1">
    <citation type="journal article" date="2017" name="BMC Genomics">
        <title>Whole-genome assembly of Babesia ovata and comparative genomics between closely related pathogens.</title>
        <authorList>
            <person name="Yamagishi J."/>
            <person name="Asada M."/>
            <person name="Hakimi H."/>
            <person name="Tanaka T.Q."/>
            <person name="Sugimoto C."/>
            <person name="Kawazu S."/>
        </authorList>
    </citation>
    <scope>NUCLEOTIDE SEQUENCE [LARGE SCALE GENOMIC DNA]</scope>
    <source>
        <strain evidence="2 3">Miyake</strain>
    </source>
</reference>
<keyword evidence="3" id="KW-1185">Reference proteome</keyword>
<dbReference type="EMBL" id="BDSA01000001">
    <property type="protein sequence ID" value="GBE59523.1"/>
    <property type="molecule type" value="Genomic_DNA"/>
</dbReference>
<dbReference type="VEuPathDB" id="PiroplasmaDB:BOVATA_010160"/>
<sequence length="94" mass="10648">MELHGVADGGRQRQERGRSEVYDPFEERPNFFVGDAVNFVENDVFDTFGVSEFTGSHRNEQLLKNGRHRYQNLGTIPLGIVELLQETCAEDCGT</sequence>
<evidence type="ECO:0000313" key="3">
    <source>
        <dbReference type="Proteomes" id="UP000236319"/>
    </source>
</evidence>
<organism evidence="2 3">
    <name type="scientific">Babesia ovata</name>
    <dbReference type="NCBI Taxonomy" id="189622"/>
    <lineage>
        <taxon>Eukaryota</taxon>
        <taxon>Sar</taxon>
        <taxon>Alveolata</taxon>
        <taxon>Apicomplexa</taxon>
        <taxon>Aconoidasida</taxon>
        <taxon>Piroplasmida</taxon>
        <taxon>Babesiidae</taxon>
        <taxon>Babesia</taxon>
    </lineage>
</organism>
<gene>
    <name evidence="2" type="ORF">BOVATA_010160</name>
</gene>
<comment type="caution">
    <text evidence="2">The sequence shown here is derived from an EMBL/GenBank/DDBJ whole genome shotgun (WGS) entry which is preliminary data.</text>
</comment>
<proteinExistence type="predicted"/>
<accession>A0A2H6K957</accession>
<dbReference type="Proteomes" id="UP000236319">
    <property type="component" value="Unassembled WGS sequence"/>
</dbReference>
<evidence type="ECO:0000256" key="1">
    <source>
        <dbReference type="SAM" id="MobiDB-lite"/>
    </source>
</evidence>
<feature type="region of interest" description="Disordered" evidence="1">
    <location>
        <begin position="1"/>
        <end position="21"/>
    </location>
</feature>
<protein>
    <submittedName>
        <fullName evidence="2">NAD-dependent malic enzyme 1, putative</fullName>
    </submittedName>
</protein>
<dbReference type="RefSeq" id="XP_028865766.1">
    <property type="nucleotide sequence ID" value="XM_029009933.1"/>
</dbReference>
<evidence type="ECO:0000313" key="2">
    <source>
        <dbReference type="EMBL" id="GBE59523.1"/>
    </source>
</evidence>
<dbReference type="AlphaFoldDB" id="A0A2H6K957"/>
<name>A0A2H6K957_9APIC</name>